<dbReference type="EMBL" id="KL660886">
    <property type="protein sequence ID" value="KFA60830.1"/>
    <property type="molecule type" value="Genomic_DNA"/>
</dbReference>
<organism evidence="3 4">
    <name type="scientific">Stachybotrys chlorohalonatus (strain IBT 40285)</name>
    <dbReference type="NCBI Taxonomy" id="1283841"/>
    <lineage>
        <taxon>Eukaryota</taxon>
        <taxon>Fungi</taxon>
        <taxon>Dikarya</taxon>
        <taxon>Ascomycota</taxon>
        <taxon>Pezizomycotina</taxon>
        <taxon>Sordariomycetes</taxon>
        <taxon>Hypocreomycetidae</taxon>
        <taxon>Hypocreales</taxon>
        <taxon>Stachybotryaceae</taxon>
        <taxon>Stachybotrys</taxon>
    </lineage>
</organism>
<dbReference type="AlphaFoldDB" id="A0A084QA45"/>
<gene>
    <name evidence="3" type="ORF">S40285_09027</name>
</gene>
<dbReference type="Proteomes" id="UP000028524">
    <property type="component" value="Unassembled WGS sequence"/>
</dbReference>
<dbReference type="InParanoid" id="A0A084QA45"/>
<evidence type="ECO:0000256" key="1">
    <source>
        <dbReference type="ARBA" id="ARBA00023002"/>
    </source>
</evidence>
<sequence length="351" mass="39380">MPLALRLRDPSTGRTCLDDIIGNIERLQSRDGLFTQKLALHGTILFRGLPIHNADDFSRFAHSFGFKPHEIIGIVVERPALAPNIAPASQAPKDVLIHSHNESPQVPHAPGYIFLYGHKVPSRGGETPMSSSLELFERVRAEIPDFIKQLTDKGLLSRVTYKTERQYKGGSTLREAFGKNIVDQDDRQTRRSKIEAQISRFGRGPHTTWEWLDNDEGIVVTHRLPVIRTQPGTNLPSLFTGLALFHTNATAKGPGNSRRKNVTEQCFGDGSPIPDKYLERLVAITEEIRVLHHWEQCDVLVYDNLIAQHGRQPWQGEQEDRVVMASVFDADEIPGAYGNADWAQLTRAFDG</sequence>
<feature type="domain" description="TauD/TfdA-like" evidence="2">
    <location>
        <begin position="34"/>
        <end position="318"/>
    </location>
</feature>
<dbReference type="GO" id="GO:0016491">
    <property type="term" value="F:oxidoreductase activity"/>
    <property type="evidence" value="ECO:0007669"/>
    <property type="project" value="UniProtKB-KW"/>
</dbReference>
<dbReference type="Gene3D" id="3.60.130.10">
    <property type="entry name" value="Clavaminate synthase-like"/>
    <property type="match status" value="1"/>
</dbReference>
<dbReference type="InterPro" id="IPR050411">
    <property type="entry name" value="AlphaKG_dependent_hydroxylases"/>
</dbReference>
<dbReference type="OrthoDB" id="408743at2759"/>
<dbReference type="STRING" id="1283841.A0A084QA45"/>
<evidence type="ECO:0000259" key="2">
    <source>
        <dbReference type="Pfam" id="PF02668"/>
    </source>
</evidence>
<evidence type="ECO:0000313" key="4">
    <source>
        <dbReference type="Proteomes" id="UP000028524"/>
    </source>
</evidence>
<dbReference type="Pfam" id="PF02668">
    <property type="entry name" value="TauD"/>
    <property type="match status" value="1"/>
</dbReference>
<dbReference type="SUPFAM" id="SSF51197">
    <property type="entry name" value="Clavaminate synthase-like"/>
    <property type="match status" value="1"/>
</dbReference>
<dbReference type="PANTHER" id="PTHR10696">
    <property type="entry name" value="GAMMA-BUTYROBETAINE HYDROXYLASE-RELATED"/>
    <property type="match status" value="1"/>
</dbReference>
<dbReference type="InterPro" id="IPR003819">
    <property type="entry name" value="TauD/TfdA-like"/>
</dbReference>
<dbReference type="HOGENOM" id="CLU_044153_2_0_1"/>
<dbReference type="OMA" id="HNEQAYT"/>
<evidence type="ECO:0000313" key="3">
    <source>
        <dbReference type="EMBL" id="KFA60830.1"/>
    </source>
</evidence>
<dbReference type="PANTHER" id="PTHR10696:SF21">
    <property type="entry name" value="TAUD_TFDA-LIKE DOMAIN-CONTAINING PROTEIN"/>
    <property type="match status" value="1"/>
</dbReference>
<reference evidence="3 4" key="1">
    <citation type="journal article" date="2014" name="BMC Genomics">
        <title>Comparative genome sequencing reveals chemotype-specific gene clusters in the toxigenic black mold Stachybotrys.</title>
        <authorList>
            <person name="Semeiks J."/>
            <person name="Borek D."/>
            <person name="Otwinowski Z."/>
            <person name="Grishin N.V."/>
        </authorList>
    </citation>
    <scope>NUCLEOTIDE SEQUENCE [LARGE SCALE GENOMIC DNA]</scope>
    <source>
        <strain evidence="3 4">IBT 40285</strain>
    </source>
</reference>
<keyword evidence="4" id="KW-1185">Reference proteome</keyword>
<name>A0A084QA45_STAC4</name>
<accession>A0A084QA45</accession>
<protein>
    <recommendedName>
        <fullName evidence="2">TauD/TfdA-like domain-containing protein</fullName>
    </recommendedName>
</protein>
<proteinExistence type="predicted"/>
<keyword evidence="1" id="KW-0560">Oxidoreductase</keyword>
<dbReference type="InterPro" id="IPR042098">
    <property type="entry name" value="TauD-like_sf"/>
</dbReference>